<evidence type="ECO:0000256" key="1">
    <source>
        <dbReference type="SAM" id="SignalP"/>
    </source>
</evidence>
<accession>A0ABT2D4F5</accession>
<dbReference type="InterPro" id="IPR040698">
    <property type="entry name" value="HZS_alpha_mid"/>
</dbReference>
<dbReference type="InterPro" id="IPR011659">
    <property type="entry name" value="WD40"/>
</dbReference>
<dbReference type="EMBL" id="JANUGU010000014">
    <property type="protein sequence ID" value="MCS0661125.1"/>
    <property type="molecule type" value="Genomic_DNA"/>
</dbReference>
<evidence type="ECO:0000259" key="2">
    <source>
        <dbReference type="Pfam" id="PF18582"/>
    </source>
</evidence>
<gene>
    <name evidence="3" type="ORF">NX778_23925</name>
</gene>
<proteinExistence type="predicted"/>
<dbReference type="Pfam" id="PF18582">
    <property type="entry name" value="HZS_alpha"/>
    <property type="match status" value="1"/>
</dbReference>
<feature type="domain" description="Hydrazine synthase alpha subunit middle" evidence="2">
    <location>
        <begin position="712"/>
        <end position="765"/>
    </location>
</feature>
<evidence type="ECO:0000313" key="4">
    <source>
        <dbReference type="Proteomes" id="UP001204621"/>
    </source>
</evidence>
<feature type="signal peptide" evidence="1">
    <location>
        <begin position="1"/>
        <end position="21"/>
    </location>
</feature>
<dbReference type="PROSITE" id="PS51257">
    <property type="entry name" value="PROKAR_LIPOPROTEIN"/>
    <property type="match status" value="1"/>
</dbReference>
<reference evidence="3 4" key="1">
    <citation type="submission" date="2022-08" db="EMBL/GenBank/DDBJ databases">
        <title>Reclassification of Massilia species as members of the genera Telluria, Duganella, Pseudoduganella, Mokoshia gen. nov. and Zemynaea gen. nov. using orthogonal and non-orthogonal genome-based approaches.</title>
        <authorList>
            <person name="Bowman J.P."/>
        </authorList>
    </citation>
    <scope>NUCLEOTIDE SEQUENCE [LARGE SCALE GENOMIC DNA]</scope>
    <source>
        <strain evidence="3 4">JCM 31606</strain>
    </source>
</reference>
<dbReference type="Proteomes" id="UP001204621">
    <property type="component" value="Unassembled WGS sequence"/>
</dbReference>
<keyword evidence="4" id="KW-1185">Reference proteome</keyword>
<name>A0ABT2D4F5_9BURK</name>
<dbReference type="RefSeq" id="WP_258814324.1">
    <property type="nucleotide sequence ID" value="NZ_JANUGU010000014.1"/>
</dbReference>
<dbReference type="Pfam" id="PF07676">
    <property type="entry name" value="PD40"/>
    <property type="match status" value="1"/>
</dbReference>
<feature type="chain" id="PRO_5047371908" description="Hydrazine synthase alpha subunit middle domain-containing protein" evidence="1">
    <location>
        <begin position="22"/>
        <end position="796"/>
    </location>
</feature>
<organism evidence="3 4">
    <name type="scientific">Massilia terrae</name>
    <dbReference type="NCBI Taxonomy" id="1811224"/>
    <lineage>
        <taxon>Bacteria</taxon>
        <taxon>Pseudomonadati</taxon>
        <taxon>Pseudomonadota</taxon>
        <taxon>Betaproteobacteria</taxon>
        <taxon>Burkholderiales</taxon>
        <taxon>Oxalobacteraceae</taxon>
        <taxon>Telluria group</taxon>
        <taxon>Massilia</taxon>
    </lineage>
</organism>
<evidence type="ECO:0000313" key="3">
    <source>
        <dbReference type="EMBL" id="MCS0661125.1"/>
    </source>
</evidence>
<protein>
    <recommendedName>
        <fullName evidence="2">Hydrazine synthase alpha subunit middle domain-containing protein</fullName>
    </recommendedName>
</protein>
<sequence>MKPAVPCLAALAMLAACSDRARDPAAPAIAGFSADAPAVDAGQPARLRWEVRGASTVTITPGVGTVAASGSIAVAPDITTAYTLTARDAAGHAAQAALTLNVNAAAPAPASFPILFATQVPLATDSAARLSAFANHLTGVVQVPRGGDLMLRYPDGSLRNLTREAGFGYDGLQGARAIAVREPASDWDGRRAIFSMLVGAPAGPGQQPRVFWQLYEVTGLSKSERARIVRVPGQPAEANNVSPLYASDGRILFTSDRPRGGQPHLYPQLDEYEAMPTTTGIWSLDRKSHALRILDHAPSGAFSPFIDSYGRVVFIRWDHLQQDQLAQRDRDARANGVALPFGSFNYAGEALGAAPLPARTEVFPEPRAPGQGKYGRVNGFTTNFFTAWTMNQDGSGEETLNHVGQHELAFGYMTPSFRDDPALSGQTVDTLHANRTSIRREGGLLQLREDPRRPGSYVGVAARDRGCFGTGQLVLLRGGPGLNGEQMTVDPLTPGDPGDALPGGRFRNPLALADGALIASFTREARAPLEGGTLSGLRLVRLERDARTGLWRAGAPLTGGIRKTVSWWTGAGRQRWSGELWELEAAELRPRARPQRAQAGLEAPERAVLAQEQVNEEELRAWLVRHDLALIVTRDQTSRDRADLQQPFNLRVPDGVQTRSKRAPDAKVYEIAHFQLFEGEQLRAYPGREGRRVIAQPLHDGRNPDNPGGPAGSVRIAPDGSTAAFVPARRALSWQSTDRAGEAVVRERNWITFQAGEMRVCASCHGVNTRDQAERLPPVTQPEALRALLAWWKTQP</sequence>
<keyword evidence="1" id="KW-0732">Signal</keyword>
<comment type="caution">
    <text evidence="3">The sequence shown here is derived from an EMBL/GenBank/DDBJ whole genome shotgun (WGS) entry which is preliminary data.</text>
</comment>